<evidence type="ECO:0000313" key="2">
    <source>
        <dbReference type="Proteomes" id="UP000829398"/>
    </source>
</evidence>
<sequence length="552" mass="62714">MSSSISPSFIAVVPRSRLAFIPPFSGGGLSRDSNCYMADKRGISHLSQRFWEKRNCRDFVGSCSRFFGRWVSARHTPLEYNEILIKRIQRLRSTRHRPDQFTVLVRQIPFCEEHGAHGCSVEHFFSKHHPHSYYSYQKLYTGKDLQDLLELPVAFVTFKSRWGAALAAQSQQHSHPLRWITERAPEPRDVYWRNLAISYKIMPFYKIGVIFAAYLLTIFFTVPVTAVQGIARFEKLKKWFPPAMAIELIPGLSSVLTGYLPSVILNGFIYIVPFAMLGIAKLGGSISNSKVEIKSCNMVFYFLVGNVFFLSLISGSLLDEIGESVTHPRDFPSHLARAVSAQADFFMTYTLVGLSGFCLEALQAGMLLLDFIKSQTCGRSKENPYLYSLPYFRVIPLVSLSILIGMVYAVVAPLLLPFLVGYFFLGYAVYINQIQDVYETIYDTCGRYWPYIHHYIFVGLILMQITMIGLVGLKMKPAASVATFPLLFLTVIFNEYCKIRILPTFVRYSIENAVENDEADEERGQLEVNYKSAARAYCQPSLQPRNAVSEKV</sequence>
<accession>A0ACB8LL28</accession>
<proteinExistence type="predicted"/>
<evidence type="ECO:0000313" key="1">
    <source>
        <dbReference type="EMBL" id="KAH9774239.1"/>
    </source>
</evidence>
<gene>
    <name evidence="1" type="ORF">KPL71_013580</name>
</gene>
<keyword evidence="2" id="KW-1185">Reference proteome</keyword>
<organism evidence="1 2">
    <name type="scientific">Citrus sinensis</name>
    <name type="common">Sweet orange</name>
    <name type="synonym">Citrus aurantium var. sinensis</name>
    <dbReference type="NCBI Taxonomy" id="2711"/>
    <lineage>
        <taxon>Eukaryota</taxon>
        <taxon>Viridiplantae</taxon>
        <taxon>Streptophyta</taxon>
        <taxon>Embryophyta</taxon>
        <taxon>Tracheophyta</taxon>
        <taxon>Spermatophyta</taxon>
        <taxon>Magnoliopsida</taxon>
        <taxon>eudicotyledons</taxon>
        <taxon>Gunneridae</taxon>
        <taxon>Pentapetalae</taxon>
        <taxon>rosids</taxon>
        <taxon>malvids</taxon>
        <taxon>Sapindales</taxon>
        <taxon>Rutaceae</taxon>
        <taxon>Aurantioideae</taxon>
        <taxon>Citrus</taxon>
    </lineage>
</organism>
<reference evidence="2" key="1">
    <citation type="journal article" date="2023" name="Hortic. Res.">
        <title>A chromosome-level phased genome enabling allele-level studies in sweet orange: a case study on citrus Huanglongbing tolerance.</title>
        <authorList>
            <person name="Wu B."/>
            <person name="Yu Q."/>
            <person name="Deng Z."/>
            <person name="Duan Y."/>
            <person name="Luo F."/>
            <person name="Gmitter F. Jr."/>
        </authorList>
    </citation>
    <scope>NUCLEOTIDE SEQUENCE [LARGE SCALE GENOMIC DNA]</scope>
    <source>
        <strain evidence="2">cv. Valencia</strain>
    </source>
</reference>
<name>A0ACB8LL28_CITSI</name>
<comment type="caution">
    <text evidence="1">The sequence shown here is derived from an EMBL/GenBank/DDBJ whole genome shotgun (WGS) entry which is preliminary data.</text>
</comment>
<dbReference type="EMBL" id="CM039173">
    <property type="protein sequence ID" value="KAH9774239.1"/>
    <property type="molecule type" value="Genomic_DNA"/>
</dbReference>
<dbReference type="Proteomes" id="UP000829398">
    <property type="component" value="Chromosome 4"/>
</dbReference>
<protein>
    <submittedName>
        <fullName evidence="1">CSC1-like protein</fullName>
    </submittedName>
</protein>